<dbReference type="Proteomes" id="UP000694621">
    <property type="component" value="Unplaced"/>
</dbReference>
<dbReference type="AlphaFoldDB" id="A0A8B9H669"/>
<protein>
    <submittedName>
        <fullName evidence="1">Uncharacterized protein</fullName>
    </submittedName>
</protein>
<sequence length="153" mass="16453">VLRLGQVSGKLGTSDPYFSCRFGLARLQVACTGLAHVVAPLGFVELHLLLSIREHSQVGQGPLFAQVGGYRDPTFCAARAVDLQLAPCHALWYPGFASFGSHACAFALRFGCTLECLLLALVFRPPHPLFCLLHCPQDSPATGEHLEQLQPAG</sequence>
<evidence type="ECO:0000313" key="2">
    <source>
        <dbReference type="Proteomes" id="UP000694621"/>
    </source>
</evidence>
<organism evidence="1 2">
    <name type="scientific">Astyanax mexicanus</name>
    <name type="common">Blind cave fish</name>
    <name type="synonym">Astyanax fasciatus mexicanus</name>
    <dbReference type="NCBI Taxonomy" id="7994"/>
    <lineage>
        <taxon>Eukaryota</taxon>
        <taxon>Metazoa</taxon>
        <taxon>Chordata</taxon>
        <taxon>Craniata</taxon>
        <taxon>Vertebrata</taxon>
        <taxon>Euteleostomi</taxon>
        <taxon>Actinopterygii</taxon>
        <taxon>Neopterygii</taxon>
        <taxon>Teleostei</taxon>
        <taxon>Ostariophysi</taxon>
        <taxon>Characiformes</taxon>
        <taxon>Characoidei</taxon>
        <taxon>Acestrorhamphidae</taxon>
        <taxon>Acestrorhamphinae</taxon>
        <taxon>Astyanax</taxon>
    </lineage>
</organism>
<dbReference type="Ensembl" id="ENSAMXT00005009841.1">
    <property type="protein sequence ID" value="ENSAMXP00005008810.1"/>
    <property type="gene ID" value="ENSAMXG00005005067.1"/>
</dbReference>
<name>A0A8B9H669_ASTMX</name>
<reference evidence="1" key="1">
    <citation type="submission" date="2025-08" db="UniProtKB">
        <authorList>
            <consortium name="Ensembl"/>
        </authorList>
    </citation>
    <scope>IDENTIFICATION</scope>
</reference>
<accession>A0A8B9H669</accession>
<evidence type="ECO:0000313" key="1">
    <source>
        <dbReference type="Ensembl" id="ENSAMXP00005008810.1"/>
    </source>
</evidence>
<dbReference type="OrthoDB" id="10523424at2759"/>
<proteinExistence type="predicted"/>